<sequence length="132" mass="14840">MDALDSRSSFVLAGAECDWNQNLSHLTTGFIKNSPSQNFVQADEATPTVWQGFVNSNFPLFPEDILITYGAVFGGLVRRRFNADLVAAWDIMYQGLVPVTLYVNHCNVMVGYDYFSPGLRTRVVTEYFNVEV</sequence>
<gene>
    <name evidence="1" type="ORF">BO66DRAFT_444701</name>
</gene>
<evidence type="ECO:0000313" key="2">
    <source>
        <dbReference type="Proteomes" id="UP000249661"/>
    </source>
</evidence>
<dbReference type="Proteomes" id="UP000249661">
    <property type="component" value="Unassembled WGS sequence"/>
</dbReference>
<keyword evidence="2" id="KW-1185">Reference proteome</keyword>
<accession>A0ACD1GQY3</accession>
<protein>
    <submittedName>
        <fullName evidence="1">Uncharacterized protein</fullName>
    </submittedName>
</protein>
<organism evidence="1 2">
    <name type="scientific">Aspergillus aculeatinus CBS 121060</name>
    <dbReference type="NCBI Taxonomy" id="1448322"/>
    <lineage>
        <taxon>Eukaryota</taxon>
        <taxon>Fungi</taxon>
        <taxon>Dikarya</taxon>
        <taxon>Ascomycota</taxon>
        <taxon>Pezizomycotina</taxon>
        <taxon>Eurotiomycetes</taxon>
        <taxon>Eurotiomycetidae</taxon>
        <taxon>Eurotiales</taxon>
        <taxon>Aspergillaceae</taxon>
        <taxon>Aspergillus</taxon>
        <taxon>Aspergillus subgen. Circumdati</taxon>
    </lineage>
</organism>
<evidence type="ECO:0000313" key="1">
    <source>
        <dbReference type="EMBL" id="RAH63718.1"/>
    </source>
</evidence>
<proteinExistence type="predicted"/>
<reference evidence="1" key="1">
    <citation type="submission" date="2018-02" db="EMBL/GenBank/DDBJ databases">
        <title>The genomes of Aspergillus section Nigri reveals drivers in fungal speciation.</title>
        <authorList>
            <consortium name="DOE Joint Genome Institute"/>
            <person name="Vesth T.C."/>
            <person name="Nybo J."/>
            <person name="Theobald S."/>
            <person name="Brandl J."/>
            <person name="Frisvad J.C."/>
            <person name="Nielsen K.F."/>
            <person name="Lyhne E.K."/>
            <person name="Kogle M.E."/>
            <person name="Kuo A."/>
            <person name="Riley R."/>
            <person name="Clum A."/>
            <person name="Nolan M."/>
            <person name="Lipzen A."/>
            <person name="Salamov A."/>
            <person name="Henrissat B."/>
            <person name="Wiebenga A."/>
            <person name="De vries R.P."/>
            <person name="Grigoriev I.V."/>
            <person name="Mortensen U.H."/>
            <person name="Andersen M.R."/>
            <person name="Baker S.E."/>
        </authorList>
    </citation>
    <scope>NUCLEOTIDE SEQUENCE</scope>
    <source>
        <strain evidence="1">CBS 121060</strain>
    </source>
</reference>
<name>A0ACD1GQY3_9EURO</name>
<dbReference type="EMBL" id="KZ825042">
    <property type="protein sequence ID" value="RAH63718.1"/>
    <property type="molecule type" value="Genomic_DNA"/>
</dbReference>